<keyword evidence="5" id="KW-0408">Iron</keyword>
<sequence>MELDHISSADRTDILELQEKIDAFQHGQIPEDKFKAYRLTRGVYGQRQLGVQMFRTKLPYGRITSHQLTRLADISEHYTNGNLHLTTRQNIQLHFVKLTDSPAIWKELAEVGVTAREACGNTVRNFTASAHAGIDPEEAFDVSPYVEASFRYFLRNPICQDMGRKIKIAFSSSEADSAFTYFHDFGFIPRVKHVGDREIRGFKVVIGGGLGAQAIMAQTAYEFLEEDQIIPLMEAGLRVFDRYGERAKRHKARMKFLIKDIGLERFLELVEEQKPSLKHKSYKIDRQLVPTALPAQRQAIPEVAIADEQKYQQWLESNVYRQKQAGFYGIQLRVPLGNVSAEQARTLAKLVKNYAADDIRITINQGLLLRFVRPEALAYVYSELDKLGFADPGFDTLVDVTACPGTDTCNLAVTNSTGLTVELEKVIRQEYPELVGEPNLHIKISGCMNSCGQHMAANIGFHGSSIKKGGLVAPAMQVVLGGGVDPQGRGFIAEKIVKVPTKRIPEVIRRLLDGFQEDRQGGEYFNDYFQRLGKMHFYHLLKPLAELDVQDEEAFRDWGEEALFQPEIGTGECAGISYDVVGGILGDAEEKLVRAEKTLAEQSWAEALYYAYTSLVIGAKGLLLAKDVSCNTQKGILQDFDAHYVQQGEFVLPGSASNFEAFAERISQHEPEEAFARQYVSDARAFLEHTQEVRQRQLDKTVINHYYKA</sequence>
<dbReference type="PANTHER" id="PTHR32439:SF9">
    <property type="entry name" value="BLR3264 PROTEIN"/>
    <property type="match status" value="1"/>
</dbReference>
<dbReference type="Gene3D" id="3.90.480.10">
    <property type="entry name" value="Sulfite Reductase Hemoprotein,Domain 2"/>
    <property type="match status" value="1"/>
</dbReference>
<dbReference type="STRING" id="1075417.SAMN05421823_1102"/>
<evidence type="ECO:0000313" key="9">
    <source>
        <dbReference type="EMBL" id="SDM04706.1"/>
    </source>
</evidence>
<dbReference type="PANTHER" id="PTHR32439">
    <property type="entry name" value="FERREDOXIN--NITRITE REDUCTASE, CHLOROPLASTIC"/>
    <property type="match status" value="1"/>
</dbReference>
<evidence type="ECO:0000259" key="7">
    <source>
        <dbReference type="Pfam" id="PF01077"/>
    </source>
</evidence>
<reference evidence="9 10" key="1">
    <citation type="submission" date="2016-10" db="EMBL/GenBank/DDBJ databases">
        <authorList>
            <person name="de Groot N.N."/>
        </authorList>
    </citation>
    <scope>NUCLEOTIDE SEQUENCE [LARGE SCALE GENOMIC DNA]</scope>
    <source>
        <strain evidence="9 10">DSM 25186</strain>
    </source>
</reference>
<evidence type="ECO:0000256" key="3">
    <source>
        <dbReference type="ARBA" id="ARBA00022723"/>
    </source>
</evidence>
<feature type="domain" description="Nitrite/sulphite reductase 4Fe-4S" evidence="7">
    <location>
        <begin position="395"/>
        <end position="541"/>
    </location>
</feature>
<gene>
    <name evidence="9" type="ORF">SAMN05421823_1102</name>
</gene>
<feature type="domain" description="Nitrite/sulphite reductase 4Fe-4S" evidence="7">
    <location>
        <begin position="119"/>
        <end position="273"/>
    </location>
</feature>
<dbReference type="AlphaFoldDB" id="A0A1G9Q139"/>
<dbReference type="InterPro" id="IPR005117">
    <property type="entry name" value="NiRdtase/SiRdtase_haem-b_fer"/>
</dbReference>
<evidence type="ECO:0000256" key="1">
    <source>
        <dbReference type="ARBA" id="ARBA00022485"/>
    </source>
</evidence>
<dbReference type="GO" id="GO:0020037">
    <property type="term" value="F:heme binding"/>
    <property type="evidence" value="ECO:0007669"/>
    <property type="project" value="InterPro"/>
</dbReference>
<evidence type="ECO:0000256" key="5">
    <source>
        <dbReference type="ARBA" id="ARBA00023004"/>
    </source>
</evidence>
<dbReference type="SUPFAM" id="SSF55124">
    <property type="entry name" value="Nitrite/Sulfite reductase N-terminal domain-like"/>
    <property type="match status" value="2"/>
</dbReference>
<keyword evidence="2" id="KW-0349">Heme</keyword>
<dbReference type="Pfam" id="PF01077">
    <property type="entry name" value="NIR_SIR"/>
    <property type="match status" value="2"/>
</dbReference>
<feature type="domain" description="Nitrite/Sulfite reductase ferredoxin-like" evidence="8">
    <location>
        <begin position="44"/>
        <end position="111"/>
    </location>
</feature>
<protein>
    <submittedName>
        <fullName evidence="9">Sulfite reductase (Ferredoxin)</fullName>
    </submittedName>
</protein>
<dbReference type="Pfam" id="PF03460">
    <property type="entry name" value="NIR_SIR_ferr"/>
    <property type="match status" value="2"/>
</dbReference>
<dbReference type="Proteomes" id="UP000198510">
    <property type="component" value="Unassembled WGS sequence"/>
</dbReference>
<evidence type="ECO:0000259" key="8">
    <source>
        <dbReference type="Pfam" id="PF03460"/>
    </source>
</evidence>
<keyword evidence="4" id="KW-0560">Oxidoreductase</keyword>
<keyword evidence="6" id="KW-0411">Iron-sulfur</keyword>
<dbReference type="InterPro" id="IPR006067">
    <property type="entry name" value="NO2/SO3_Rdtase_4Fe4S_dom"/>
</dbReference>
<evidence type="ECO:0000256" key="2">
    <source>
        <dbReference type="ARBA" id="ARBA00022617"/>
    </source>
</evidence>
<dbReference type="RefSeq" id="WP_089685940.1">
    <property type="nucleotide sequence ID" value="NZ_FNFO01000010.1"/>
</dbReference>
<organism evidence="9 10">
    <name type="scientific">Catalinimonas alkaloidigena</name>
    <dbReference type="NCBI Taxonomy" id="1075417"/>
    <lineage>
        <taxon>Bacteria</taxon>
        <taxon>Pseudomonadati</taxon>
        <taxon>Bacteroidota</taxon>
        <taxon>Cytophagia</taxon>
        <taxon>Cytophagales</taxon>
        <taxon>Catalimonadaceae</taxon>
        <taxon>Catalinimonas</taxon>
    </lineage>
</organism>
<dbReference type="SUPFAM" id="SSF56014">
    <property type="entry name" value="Nitrite and sulphite reductase 4Fe-4S domain-like"/>
    <property type="match status" value="2"/>
</dbReference>
<dbReference type="InterPro" id="IPR036136">
    <property type="entry name" value="Nit/Sulf_reduc_fer-like_dom_sf"/>
</dbReference>
<dbReference type="InterPro" id="IPR045854">
    <property type="entry name" value="NO2/SO3_Rdtase_4Fe4S_sf"/>
</dbReference>
<dbReference type="GO" id="GO:0016491">
    <property type="term" value="F:oxidoreductase activity"/>
    <property type="evidence" value="ECO:0007669"/>
    <property type="project" value="UniProtKB-KW"/>
</dbReference>
<dbReference type="PRINTS" id="PR00397">
    <property type="entry name" value="SIROHAEM"/>
</dbReference>
<dbReference type="GO" id="GO:0051539">
    <property type="term" value="F:4 iron, 4 sulfur cluster binding"/>
    <property type="evidence" value="ECO:0007669"/>
    <property type="project" value="UniProtKB-KW"/>
</dbReference>
<dbReference type="GO" id="GO:0046872">
    <property type="term" value="F:metal ion binding"/>
    <property type="evidence" value="ECO:0007669"/>
    <property type="project" value="UniProtKB-KW"/>
</dbReference>
<evidence type="ECO:0000256" key="4">
    <source>
        <dbReference type="ARBA" id="ARBA00023002"/>
    </source>
</evidence>
<dbReference type="OrthoDB" id="9803707at2"/>
<proteinExistence type="predicted"/>
<dbReference type="InterPro" id="IPR006066">
    <property type="entry name" value="NO2/SO3_Rdtase_FeS/sirohaem_BS"/>
</dbReference>
<evidence type="ECO:0000313" key="10">
    <source>
        <dbReference type="Proteomes" id="UP000198510"/>
    </source>
</evidence>
<evidence type="ECO:0000256" key="6">
    <source>
        <dbReference type="ARBA" id="ARBA00023014"/>
    </source>
</evidence>
<dbReference type="Gene3D" id="3.30.413.10">
    <property type="entry name" value="Sulfite Reductase Hemoprotein, domain 1"/>
    <property type="match status" value="2"/>
</dbReference>
<keyword evidence="1" id="KW-0004">4Fe-4S</keyword>
<name>A0A1G9Q139_9BACT</name>
<keyword evidence="3" id="KW-0479">Metal-binding</keyword>
<keyword evidence="10" id="KW-1185">Reference proteome</keyword>
<dbReference type="EMBL" id="FNFO01000010">
    <property type="protein sequence ID" value="SDM04706.1"/>
    <property type="molecule type" value="Genomic_DNA"/>
</dbReference>
<accession>A0A1G9Q139</accession>
<feature type="domain" description="Nitrite/Sulfite reductase ferredoxin-like" evidence="8">
    <location>
        <begin position="320"/>
        <end position="386"/>
    </location>
</feature>
<dbReference type="InterPro" id="IPR051329">
    <property type="entry name" value="NIR_SIR_4Fe-4S"/>
</dbReference>
<dbReference type="Gene3D" id="1.20.120.330">
    <property type="entry name" value="Nucleotidyltransferases domain 2"/>
    <property type="match status" value="1"/>
</dbReference>